<dbReference type="OrthoDB" id="9810734at2"/>
<dbReference type="PANTHER" id="PTHR44196:SF1">
    <property type="entry name" value="DEHYDROGENASE_REDUCTASE SDR FAMILY MEMBER 7B"/>
    <property type="match status" value="1"/>
</dbReference>
<dbReference type="Proteomes" id="UP000251889">
    <property type="component" value="Unassembled WGS sequence"/>
</dbReference>
<keyword evidence="4" id="KW-1185">Reference proteome</keyword>
<name>A0A364YBW4_9BACT</name>
<evidence type="ECO:0000313" key="3">
    <source>
        <dbReference type="EMBL" id="RAW03512.1"/>
    </source>
</evidence>
<accession>A0A364YBW4</accession>
<dbReference type="EMBL" id="QMFY01000001">
    <property type="protein sequence ID" value="RAW03512.1"/>
    <property type="molecule type" value="Genomic_DNA"/>
</dbReference>
<protein>
    <submittedName>
        <fullName evidence="3">Oxidoreductase</fullName>
    </submittedName>
</protein>
<dbReference type="Gene3D" id="3.40.50.720">
    <property type="entry name" value="NAD(P)-binding Rossmann-like Domain"/>
    <property type="match status" value="1"/>
</dbReference>
<dbReference type="RefSeq" id="WP_112745727.1">
    <property type="nucleotide sequence ID" value="NZ_QMFY01000001.1"/>
</dbReference>
<dbReference type="InterPro" id="IPR002347">
    <property type="entry name" value="SDR_fam"/>
</dbReference>
<dbReference type="GO" id="GO:0016020">
    <property type="term" value="C:membrane"/>
    <property type="evidence" value="ECO:0007669"/>
    <property type="project" value="TreeGrafter"/>
</dbReference>
<dbReference type="PANTHER" id="PTHR44196">
    <property type="entry name" value="DEHYDROGENASE/REDUCTASE SDR FAMILY MEMBER 7B"/>
    <property type="match status" value="1"/>
</dbReference>
<reference evidence="3 4" key="1">
    <citation type="submission" date="2018-06" db="EMBL/GenBank/DDBJ databases">
        <title>Chryseolinea flavus sp. nov., a member of the phylum Bacteroidetes isolated from soil.</title>
        <authorList>
            <person name="Li Y."/>
            <person name="Wang J."/>
        </authorList>
    </citation>
    <scope>NUCLEOTIDE SEQUENCE [LARGE SCALE GENOMIC DNA]</scope>
    <source>
        <strain evidence="3 4">SDU1-6</strain>
    </source>
</reference>
<keyword evidence="2" id="KW-0560">Oxidoreductase</keyword>
<dbReference type="InterPro" id="IPR036291">
    <property type="entry name" value="NAD(P)-bd_dom_sf"/>
</dbReference>
<gene>
    <name evidence="3" type="ORF">DQQ10_01920</name>
</gene>
<dbReference type="AlphaFoldDB" id="A0A364YBW4"/>
<proteinExistence type="inferred from homology"/>
<comment type="caution">
    <text evidence="3">The sequence shown here is derived from an EMBL/GenBank/DDBJ whole genome shotgun (WGS) entry which is preliminary data.</text>
</comment>
<organism evidence="3 4">
    <name type="scientific">Pseudochryseolinea flava</name>
    <dbReference type="NCBI Taxonomy" id="2059302"/>
    <lineage>
        <taxon>Bacteria</taxon>
        <taxon>Pseudomonadati</taxon>
        <taxon>Bacteroidota</taxon>
        <taxon>Cytophagia</taxon>
        <taxon>Cytophagales</taxon>
        <taxon>Fulvivirgaceae</taxon>
        <taxon>Pseudochryseolinea</taxon>
    </lineage>
</organism>
<sequence>MKLHKQTILITGGSSGIGLELAKQLVAKQNNVIICGRSSERLSQAKAEIGNVHTFTCDVSQARDRIELMAWISAYHPACNMLVNNAAIVHRTNFCDDPEMLEKAEREINTNLFAPIALTKMFLAFRDNKPSTAIVNITTGLVYAPRAVYPIYNATKAGLHAFTQVLRHQNAELPLKIIEVMMPVVNTPWHQGHAPKIAITPAKAVREMITGIEKGKQEIKVGAVKLLYILARIAPSFAFKKINQIS</sequence>
<dbReference type="Pfam" id="PF00106">
    <property type="entry name" value="adh_short"/>
    <property type="match status" value="1"/>
</dbReference>
<dbReference type="PRINTS" id="PR00081">
    <property type="entry name" value="GDHRDH"/>
</dbReference>
<comment type="similarity">
    <text evidence="1">Belongs to the short-chain dehydrogenases/reductases (SDR) family.</text>
</comment>
<evidence type="ECO:0000256" key="2">
    <source>
        <dbReference type="ARBA" id="ARBA00023002"/>
    </source>
</evidence>
<dbReference type="SUPFAM" id="SSF51735">
    <property type="entry name" value="NAD(P)-binding Rossmann-fold domains"/>
    <property type="match status" value="1"/>
</dbReference>
<dbReference type="GO" id="GO:0016491">
    <property type="term" value="F:oxidoreductase activity"/>
    <property type="evidence" value="ECO:0007669"/>
    <property type="project" value="UniProtKB-KW"/>
</dbReference>
<evidence type="ECO:0000313" key="4">
    <source>
        <dbReference type="Proteomes" id="UP000251889"/>
    </source>
</evidence>
<evidence type="ECO:0000256" key="1">
    <source>
        <dbReference type="ARBA" id="ARBA00006484"/>
    </source>
</evidence>